<proteinExistence type="predicted"/>
<dbReference type="EMBL" id="NJHN03000062">
    <property type="protein sequence ID" value="KAH9418790.1"/>
    <property type="molecule type" value="Genomic_DNA"/>
</dbReference>
<reference evidence="1 2" key="2">
    <citation type="journal article" date="2022" name="Mol. Biol. Evol.">
        <title>Comparative Genomics Reveals Insights into the Divergent Evolution of Astigmatic Mites and Household Pest Adaptations.</title>
        <authorList>
            <person name="Xiong Q."/>
            <person name="Wan A.T."/>
            <person name="Liu X."/>
            <person name="Fung C.S."/>
            <person name="Xiao X."/>
            <person name="Malainual N."/>
            <person name="Hou J."/>
            <person name="Wang L."/>
            <person name="Wang M."/>
            <person name="Yang K.Y."/>
            <person name="Cui Y."/>
            <person name="Leung E.L."/>
            <person name="Nong W."/>
            <person name="Shin S.K."/>
            <person name="Au S.W."/>
            <person name="Jeong K.Y."/>
            <person name="Chew F.T."/>
            <person name="Hui J.H."/>
            <person name="Leung T.F."/>
            <person name="Tungtrongchitr A."/>
            <person name="Zhong N."/>
            <person name="Liu Z."/>
            <person name="Tsui S.K."/>
        </authorList>
    </citation>
    <scope>NUCLEOTIDE SEQUENCE [LARGE SCALE GENOMIC DNA]</scope>
    <source>
        <strain evidence="1">Derp</strain>
    </source>
</reference>
<comment type="caution">
    <text evidence="1">The sequence shown here is derived from an EMBL/GenBank/DDBJ whole genome shotgun (WGS) entry which is preliminary data.</text>
</comment>
<evidence type="ECO:0000313" key="1">
    <source>
        <dbReference type="EMBL" id="KAH9418790.1"/>
    </source>
</evidence>
<accession>A0ABQ8J886</accession>
<dbReference type="Proteomes" id="UP000887458">
    <property type="component" value="Unassembled WGS sequence"/>
</dbReference>
<organism evidence="1 2">
    <name type="scientific">Dermatophagoides pteronyssinus</name>
    <name type="common">European house dust mite</name>
    <dbReference type="NCBI Taxonomy" id="6956"/>
    <lineage>
        <taxon>Eukaryota</taxon>
        <taxon>Metazoa</taxon>
        <taxon>Ecdysozoa</taxon>
        <taxon>Arthropoda</taxon>
        <taxon>Chelicerata</taxon>
        <taxon>Arachnida</taxon>
        <taxon>Acari</taxon>
        <taxon>Acariformes</taxon>
        <taxon>Sarcoptiformes</taxon>
        <taxon>Astigmata</taxon>
        <taxon>Psoroptidia</taxon>
        <taxon>Analgoidea</taxon>
        <taxon>Pyroglyphidae</taxon>
        <taxon>Dermatophagoidinae</taxon>
        <taxon>Dermatophagoides</taxon>
    </lineage>
</organism>
<sequence length="120" mass="13312">MDFIWFKEALKEKRSISACIDSSAVENAAIRCLFKTLPEAPGFDSSRNADNGPGVLGVFGSSILPRPPDNGTLLLSIIYNKQKHLKKPYSLIDNIIALIKERIGLIMAIDDNYDNGDDDW</sequence>
<reference evidence="1 2" key="1">
    <citation type="journal article" date="2018" name="J. Allergy Clin. Immunol.">
        <title>High-quality assembly of Dermatophagoides pteronyssinus genome and transcriptome reveals a wide range of novel allergens.</title>
        <authorList>
            <person name="Liu X.Y."/>
            <person name="Yang K.Y."/>
            <person name="Wang M.Q."/>
            <person name="Kwok J.S."/>
            <person name="Zeng X."/>
            <person name="Yang Z."/>
            <person name="Xiao X.J."/>
            <person name="Lau C.P."/>
            <person name="Li Y."/>
            <person name="Huang Z.M."/>
            <person name="Ba J.G."/>
            <person name="Yim A.K."/>
            <person name="Ouyang C.Y."/>
            <person name="Ngai S.M."/>
            <person name="Chan T.F."/>
            <person name="Leung E.L."/>
            <person name="Liu L."/>
            <person name="Liu Z.G."/>
            <person name="Tsui S.K."/>
        </authorList>
    </citation>
    <scope>NUCLEOTIDE SEQUENCE [LARGE SCALE GENOMIC DNA]</scope>
    <source>
        <strain evidence="1">Derp</strain>
    </source>
</reference>
<evidence type="ECO:0000313" key="2">
    <source>
        <dbReference type="Proteomes" id="UP000887458"/>
    </source>
</evidence>
<name>A0ABQ8J886_DERPT</name>
<keyword evidence="2" id="KW-1185">Reference proteome</keyword>
<protein>
    <submittedName>
        <fullName evidence="1">Uncharacterized protein</fullName>
    </submittedName>
</protein>
<gene>
    <name evidence="1" type="ORF">DERP_004116</name>
</gene>